<comment type="caution">
    <text evidence="1">The sequence shown here is derived from an EMBL/GenBank/DDBJ whole genome shotgun (WGS) entry which is preliminary data.</text>
</comment>
<gene>
    <name evidence="1" type="ORF">A2Z67_05115</name>
</gene>
<accession>A0A1F7X2I2</accession>
<dbReference type="AlphaFoldDB" id="A0A1F7X2I2"/>
<evidence type="ECO:0000313" key="2">
    <source>
        <dbReference type="Proteomes" id="UP000176939"/>
    </source>
</evidence>
<sequence length="63" mass="7348">MWSKQELYCNVCGHKMLVEIPNQMGRNCKVCSSKCLDEFQWRETLSIMGKPYHPRGLQAEEGQ</sequence>
<evidence type="ECO:0000313" key="1">
    <source>
        <dbReference type="EMBL" id="OGM09292.1"/>
    </source>
</evidence>
<organism evidence="1 2">
    <name type="scientific">Candidatus Woesebacteria bacterium RBG_13_36_22</name>
    <dbReference type="NCBI Taxonomy" id="1802478"/>
    <lineage>
        <taxon>Bacteria</taxon>
        <taxon>Candidatus Woeseibacteriota</taxon>
    </lineage>
</organism>
<reference evidence="1 2" key="1">
    <citation type="journal article" date="2016" name="Nat. Commun.">
        <title>Thousands of microbial genomes shed light on interconnected biogeochemical processes in an aquifer system.</title>
        <authorList>
            <person name="Anantharaman K."/>
            <person name="Brown C.T."/>
            <person name="Hug L.A."/>
            <person name="Sharon I."/>
            <person name="Castelle C.J."/>
            <person name="Probst A.J."/>
            <person name="Thomas B.C."/>
            <person name="Singh A."/>
            <person name="Wilkins M.J."/>
            <person name="Karaoz U."/>
            <person name="Brodie E.L."/>
            <person name="Williams K.H."/>
            <person name="Hubbard S.S."/>
            <person name="Banfield J.F."/>
        </authorList>
    </citation>
    <scope>NUCLEOTIDE SEQUENCE [LARGE SCALE GENOMIC DNA]</scope>
</reference>
<dbReference type="Proteomes" id="UP000176939">
    <property type="component" value="Unassembled WGS sequence"/>
</dbReference>
<name>A0A1F7X2I2_9BACT</name>
<protein>
    <submittedName>
        <fullName evidence="1">Uncharacterized protein</fullName>
    </submittedName>
</protein>
<dbReference type="EMBL" id="MGFQ01000024">
    <property type="protein sequence ID" value="OGM09292.1"/>
    <property type="molecule type" value="Genomic_DNA"/>
</dbReference>
<proteinExistence type="predicted"/>